<keyword evidence="7" id="KW-1185">Reference proteome</keyword>
<gene>
    <name evidence="6" type="ORF">ACFSFW_11135</name>
</gene>
<evidence type="ECO:0000256" key="2">
    <source>
        <dbReference type="ARBA" id="ARBA00022723"/>
    </source>
</evidence>
<comment type="cofactor">
    <cofactor evidence="1">
        <name>Zn(2+)</name>
        <dbReference type="ChEBI" id="CHEBI:29105"/>
    </cofactor>
</comment>
<dbReference type="EMBL" id="JBHUEK010000017">
    <property type="protein sequence ID" value="MFD1779222.1"/>
    <property type="molecule type" value="Genomic_DNA"/>
</dbReference>
<sequence length="252" mass="27881">MYKWNEMTRDDFNKIAEEAIVILPIGAVEQHGPHLPVMTDVAIVNEIARKSGEKTAKQEPVVLGPTIPFGFSHHHLIYPGTLSLSSNTLLLVLKELLESVVKSGFKKMFIINGHGGNDEIIQLAARNAAVDYNVTVGAASYWSIASDTIKNYCEKHHLSPAPGHAGQFETSLMLVIYPELVKLAKLVNANPRRNPLEIDLLSSNVRIEKPSVWKDIDGFTDDPDSAFAERGKELIELITDEVARCLIEFGKL</sequence>
<evidence type="ECO:0000313" key="7">
    <source>
        <dbReference type="Proteomes" id="UP001597227"/>
    </source>
</evidence>
<evidence type="ECO:0000256" key="4">
    <source>
        <dbReference type="ARBA" id="ARBA00022833"/>
    </source>
</evidence>
<evidence type="ECO:0000313" key="6">
    <source>
        <dbReference type="EMBL" id="MFD1779222.1"/>
    </source>
</evidence>
<dbReference type="Gene3D" id="3.40.50.10310">
    <property type="entry name" value="Creatininase"/>
    <property type="match status" value="1"/>
</dbReference>
<protein>
    <submittedName>
        <fullName evidence="6">Creatininase family protein</fullName>
    </submittedName>
</protein>
<dbReference type="InterPro" id="IPR003785">
    <property type="entry name" value="Creatininase/forma_Hydrolase"/>
</dbReference>
<organism evidence="6 7">
    <name type="scientific">Fredinandcohnia salidurans</name>
    <dbReference type="NCBI Taxonomy" id="2595041"/>
    <lineage>
        <taxon>Bacteria</taxon>
        <taxon>Bacillati</taxon>
        <taxon>Bacillota</taxon>
        <taxon>Bacilli</taxon>
        <taxon>Bacillales</taxon>
        <taxon>Bacillaceae</taxon>
        <taxon>Fredinandcohnia</taxon>
    </lineage>
</organism>
<dbReference type="PANTHER" id="PTHR35005">
    <property type="entry name" value="3-DEHYDRO-SCYLLO-INOSOSE HYDROLASE"/>
    <property type="match status" value="1"/>
</dbReference>
<comment type="caution">
    <text evidence="6">The sequence shown here is derived from an EMBL/GenBank/DDBJ whole genome shotgun (WGS) entry which is preliminary data.</text>
</comment>
<dbReference type="InterPro" id="IPR024087">
    <property type="entry name" value="Creatininase-like_sf"/>
</dbReference>
<keyword evidence="4" id="KW-0862">Zinc</keyword>
<reference evidence="7" key="1">
    <citation type="journal article" date="2019" name="Int. J. Syst. Evol. Microbiol.">
        <title>The Global Catalogue of Microorganisms (GCM) 10K type strain sequencing project: providing services to taxonomists for standard genome sequencing and annotation.</title>
        <authorList>
            <consortium name="The Broad Institute Genomics Platform"/>
            <consortium name="The Broad Institute Genome Sequencing Center for Infectious Disease"/>
            <person name="Wu L."/>
            <person name="Ma J."/>
        </authorList>
    </citation>
    <scope>NUCLEOTIDE SEQUENCE [LARGE SCALE GENOMIC DNA]</scope>
    <source>
        <strain evidence="7">CCUG 15531</strain>
    </source>
</reference>
<keyword evidence="2" id="KW-0479">Metal-binding</keyword>
<dbReference type="SUPFAM" id="SSF102215">
    <property type="entry name" value="Creatininase"/>
    <property type="match status" value="1"/>
</dbReference>
<name>A0ABW4MMI6_9BACI</name>
<evidence type="ECO:0000256" key="3">
    <source>
        <dbReference type="ARBA" id="ARBA00022801"/>
    </source>
</evidence>
<evidence type="ECO:0000256" key="5">
    <source>
        <dbReference type="ARBA" id="ARBA00024029"/>
    </source>
</evidence>
<dbReference type="Proteomes" id="UP001597227">
    <property type="component" value="Unassembled WGS sequence"/>
</dbReference>
<dbReference type="PANTHER" id="PTHR35005:SF1">
    <property type="entry name" value="2-AMINO-5-FORMYLAMINO-6-RIBOSYLAMINOPYRIMIDIN-4(3H)-ONE 5'-MONOPHOSPHATE DEFORMYLASE"/>
    <property type="match status" value="1"/>
</dbReference>
<comment type="similarity">
    <text evidence="5">Belongs to the creatininase superfamily.</text>
</comment>
<evidence type="ECO:0000256" key="1">
    <source>
        <dbReference type="ARBA" id="ARBA00001947"/>
    </source>
</evidence>
<dbReference type="RefSeq" id="WP_304216936.1">
    <property type="nucleotide sequence ID" value="NZ_JBHUEK010000017.1"/>
</dbReference>
<dbReference type="Pfam" id="PF02633">
    <property type="entry name" value="Creatininase"/>
    <property type="match status" value="1"/>
</dbReference>
<keyword evidence="3" id="KW-0378">Hydrolase</keyword>
<proteinExistence type="inferred from homology"/>
<accession>A0ABW4MMI6</accession>